<name>A0ACB9E335_CICIN</name>
<reference evidence="1 2" key="2">
    <citation type="journal article" date="2022" name="Mol. Ecol. Resour.">
        <title>The genomes of chicory, endive, great burdock and yacon provide insights into Asteraceae paleo-polyploidization history and plant inulin production.</title>
        <authorList>
            <person name="Fan W."/>
            <person name="Wang S."/>
            <person name="Wang H."/>
            <person name="Wang A."/>
            <person name="Jiang F."/>
            <person name="Liu H."/>
            <person name="Zhao H."/>
            <person name="Xu D."/>
            <person name="Zhang Y."/>
        </authorList>
    </citation>
    <scope>NUCLEOTIDE SEQUENCE [LARGE SCALE GENOMIC DNA]</scope>
    <source>
        <strain evidence="2">cv. Punajuju</strain>
        <tissue evidence="1">Leaves</tissue>
    </source>
</reference>
<comment type="caution">
    <text evidence="1">The sequence shown here is derived from an EMBL/GenBank/DDBJ whole genome shotgun (WGS) entry which is preliminary data.</text>
</comment>
<protein>
    <submittedName>
        <fullName evidence="1">Uncharacterized protein</fullName>
    </submittedName>
</protein>
<accession>A0ACB9E335</accession>
<gene>
    <name evidence="1" type="ORF">L2E82_25370</name>
</gene>
<evidence type="ECO:0000313" key="1">
    <source>
        <dbReference type="EMBL" id="KAI3753319.1"/>
    </source>
</evidence>
<sequence>MTRMKANQTHEEWLPITRSGKGNSWTTCFAPEFFVYNLHLFQGLGNSVFVCGICMAALYDWVVSEYSRIRPGYPSEPIPSTFDCCKW</sequence>
<dbReference type="EMBL" id="CM042012">
    <property type="protein sequence ID" value="KAI3753319.1"/>
    <property type="molecule type" value="Genomic_DNA"/>
</dbReference>
<reference evidence="2" key="1">
    <citation type="journal article" date="2022" name="Mol. Ecol. Resour.">
        <title>The genomes of chicory, endive, great burdock and yacon provide insights into Asteraceae palaeo-polyploidization history and plant inulin production.</title>
        <authorList>
            <person name="Fan W."/>
            <person name="Wang S."/>
            <person name="Wang H."/>
            <person name="Wang A."/>
            <person name="Jiang F."/>
            <person name="Liu H."/>
            <person name="Zhao H."/>
            <person name="Xu D."/>
            <person name="Zhang Y."/>
        </authorList>
    </citation>
    <scope>NUCLEOTIDE SEQUENCE [LARGE SCALE GENOMIC DNA]</scope>
    <source>
        <strain evidence="2">cv. Punajuju</strain>
    </source>
</reference>
<keyword evidence="2" id="KW-1185">Reference proteome</keyword>
<evidence type="ECO:0000313" key="2">
    <source>
        <dbReference type="Proteomes" id="UP001055811"/>
    </source>
</evidence>
<dbReference type="Proteomes" id="UP001055811">
    <property type="component" value="Linkage Group LG04"/>
</dbReference>
<proteinExistence type="predicted"/>
<organism evidence="1 2">
    <name type="scientific">Cichorium intybus</name>
    <name type="common">Chicory</name>
    <dbReference type="NCBI Taxonomy" id="13427"/>
    <lineage>
        <taxon>Eukaryota</taxon>
        <taxon>Viridiplantae</taxon>
        <taxon>Streptophyta</taxon>
        <taxon>Embryophyta</taxon>
        <taxon>Tracheophyta</taxon>
        <taxon>Spermatophyta</taxon>
        <taxon>Magnoliopsida</taxon>
        <taxon>eudicotyledons</taxon>
        <taxon>Gunneridae</taxon>
        <taxon>Pentapetalae</taxon>
        <taxon>asterids</taxon>
        <taxon>campanulids</taxon>
        <taxon>Asterales</taxon>
        <taxon>Asteraceae</taxon>
        <taxon>Cichorioideae</taxon>
        <taxon>Cichorieae</taxon>
        <taxon>Cichoriinae</taxon>
        <taxon>Cichorium</taxon>
    </lineage>
</organism>